<dbReference type="GeneID" id="68856970"/>
<sequence>MGLFTSAANRRRVAVHVAVVATVLVGSYLLARQYLPFLRSAEQFRAWLLGFGLWAPVMFVAVQTLQVVVAPIPGQVIGVASGYVFGVWYGTLYSMVGTLIGTTIVFVIARRYGRPYVERFVAPEWIDRFDTNSADRGAPLIFGFFLIPGLPDDVICFVAGITKISMPYLIVLAAIGRFPSILLFNLVGAQVADDRIISAVTLLVALLVVSAVALYYRDTLITVLRRERA</sequence>
<proteinExistence type="predicted"/>
<feature type="transmembrane region" description="Helical" evidence="6">
    <location>
        <begin position="88"/>
        <end position="109"/>
    </location>
</feature>
<feature type="domain" description="VTT" evidence="7">
    <location>
        <begin position="72"/>
        <end position="189"/>
    </location>
</feature>
<protein>
    <submittedName>
        <fullName evidence="8">Membrane protein DegA family</fullName>
    </submittedName>
</protein>
<name>A0A897NSU9_9EURY</name>
<comment type="subcellular location">
    <subcellularLocation>
        <location evidence="1">Cell membrane</location>
        <topology evidence="1">Multi-pass membrane protein</topology>
    </subcellularLocation>
</comment>
<dbReference type="Pfam" id="PF09335">
    <property type="entry name" value="VTT_dom"/>
    <property type="match status" value="1"/>
</dbReference>
<organism evidence="8 9">
    <name type="scientific">Halapricum desulfuricans</name>
    <dbReference type="NCBI Taxonomy" id="2841257"/>
    <lineage>
        <taxon>Archaea</taxon>
        <taxon>Methanobacteriati</taxon>
        <taxon>Methanobacteriota</taxon>
        <taxon>Stenosarchaea group</taxon>
        <taxon>Halobacteria</taxon>
        <taxon>Halobacteriales</taxon>
        <taxon>Haloarculaceae</taxon>
        <taxon>Halapricum</taxon>
    </lineage>
</organism>
<reference evidence="8 9" key="1">
    <citation type="submission" date="2020-11" db="EMBL/GenBank/DDBJ databases">
        <title>Carbohydrate-dependent, anaerobic sulfur respiration: A novel catabolism in halophilic archaea.</title>
        <authorList>
            <person name="Sorokin D.Y."/>
            <person name="Messina E."/>
            <person name="Smedile F."/>
            <person name="La Cono V."/>
            <person name="Hallsworth J.E."/>
            <person name="Yakimov M.M."/>
        </authorList>
    </citation>
    <scope>NUCLEOTIDE SEQUENCE [LARGE SCALE GENOMIC DNA]</scope>
    <source>
        <strain evidence="8 9">HSR-Est</strain>
    </source>
</reference>
<keyword evidence="5 6" id="KW-0472">Membrane</keyword>
<evidence type="ECO:0000259" key="7">
    <source>
        <dbReference type="Pfam" id="PF09335"/>
    </source>
</evidence>
<evidence type="ECO:0000256" key="6">
    <source>
        <dbReference type="SAM" id="Phobius"/>
    </source>
</evidence>
<dbReference type="EMBL" id="CP064791">
    <property type="protein sequence ID" value="QSG13883.1"/>
    <property type="molecule type" value="Genomic_DNA"/>
</dbReference>
<evidence type="ECO:0000256" key="4">
    <source>
        <dbReference type="ARBA" id="ARBA00022989"/>
    </source>
</evidence>
<dbReference type="PANTHER" id="PTHR12677:SF59">
    <property type="entry name" value="GOLGI APPARATUS MEMBRANE PROTEIN TVP38-RELATED"/>
    <property type="match status" value="1"/>
</dbReference>
<evidence type="ECO:0000256" key="3">
    <source>
        <dbReference type="ARBA" id="ARBA00022692"/>
    </source>
</evidence>
<feature type="transmembrane region" description="Helical" evidence="6">
    <location>
        <begin position="13"/>
        <end position="35"/>
    </location>
</feature>
<evidence type="ECO:0000313" key="8">
    <source>
        <dbReference type="EMBL" id="QSG13883.1"/>
    </source>
</evidence>
<keyword evidence="4 6" id="KW-1133">Transmembrane helix</keyword>
<accession>A0A897NSU9</accession>
<dbReference type="InterPro" id="IPR015414">
    <property type="entry name" value="TMEM64"/>
</dbReference>
<feature type="transmembrane region" description="Helical" evidence="6">
    <location>
        <begin position="196"/>
        <end position="216"/>
    </location>
</feature>
<dbReference type="InterPro" id="IPR032816">
    <property type="entry name" value="VTT_dom"/>
</dbReference>
<dbReference type="GO" id="GO:0005886">
    <property type="term" value="C:plasma membrane"/>
    <property type="evidence" value="ECO:0007669"/>
    <property type="project" value="UniProtKB-SubCell"/>
</dbReference>
<dbReference type="Proteomes" id="UP000663292">
    <property type="component" value="Chromosome"/>
</dbReference>
<dbReference type="AlphaFoldDB" id="A0A897NSU9"/>
<evidence type="ECO:0000313" key="9">
    <source>
        <dbReference type="Proteomes" id="UP000663292"/>
    </source>
</evidence>
<evidence type="ECO:0000256" key="5">
    <source>
        <dbReference type="ARBA" id="ARBA00023136"/>
    </source>
</evidence>
<keyword evidence="9" id="KW-1185">Reference proteome</keyword>
<evidence type="ECO:0000256" key="2">
    <source>
        <dbReference type="ARBA" id="ARBA00022475"/>
    </source>
</evidence>
<evidence type="ECO:0000256" key="1">
    <source>
        <dbReference type="ARBA" id="ARBA00004651"/>
    </source>
</evidence>
<dbReference type="RefSeq" id="WP_229121831.1">
    <property type="nucleotide sequence ID" value="NZ_CP064791.1"/>
</dbReference>
<keyword evidence="2" id="KW-1003">Cell membrane</keyword>
<dbReference type="PANTHER" id="PTHR12677">
    <property type="entry name" value="GOLGI APPARATUS MEMBRANE PROTEIN TVP38-RELATED"/>
    <property type="match status" value="1"/>
</dbReference>
<gene>
    <name evidence="8" type="ORF">HSEST_0333</name>
</gene>
<keyword evidence="3 6" id="KW-0812">Transmembrane</keyword>
<feature type="transmembrane region" description="Helical" evidence="6">
    <location>
        <begin position="168"/>
        <end position="190"/>
    </location>
</feature>
<feature type="transmembrane region" description="Helical" evidence="6">
    <location>
        <begin position="47"/>
        <end position="68"/>
    </location>
</feature>